<keyword evidence="4" id="KW-1185">Reference proteome</keyword>
<feature type="transmembrane region" description="Helical" evidence="1">
    <location>
        <begin position="52"/>
        <end position="69"/>
    </location>
</feature>
<dbReference type="GO" id="GO:0080120">
    <property type="term" value="P:CAAX-box protein maturation"/>
    <property type="evidence" value="ECO:0007669"/>
    <property type="project" value="UniProtKB-ARBA"/>
</dbReference>
<dbReference type="PANTHER" id="PTHR39430">
    <property type="entry name" value="MEMBRANE-ASSOCIATED PROTEASE-RELATED"/>
    <property type="match status" value="1"/>
</dbReference>
<feature type="transmembrane region" description="Helical" evidence="1">
    <location>
        <begin position="12"/>
        <end position="32"/>
    </location>
</feature>
<sequence length="304" mass="33924">MRKLIFNSKDKVRVIWRLLSFIILAGLLSIPFQLGLREVLDAGLLRTNLNRIFSFLGMVGSLYVQIKYIDKSSFGKYGLNLEKPWMKEFAIGCAIASLQLVLFFLTMHLSDNLQVVDFFITSSPDHTFEGGFVTELIINLSASITEEIMFRAFLFYIIFESFALIIKSRATSAVITAVLVSQLFGFAHFGNDGATLFSSINLGFDALTICLPFLLTRRLGMSIGMHFSWNVTQAAILGFANSGNIPKASIISSSMPDNMWTGGVFGPEGSVLLLAMDFIAVLLILLWKYKNNIKHWVHPDIVNP</sequence>
<proteinExistence type="predicted"/>
<dbReference type="InterPro" id="IPR003675">
    <property type="entry name" value="Rce1/LyrA-like_dom"/>
</dbReference>
<dbReference type="GO" id="GO:0006508">
    <property type="term" value="P:proteolysis"/>
    <property type="evidence" value="ECO:0007669"/>
    <property type="project" value="UniProtKB-KW"/>
</dbReference>
<protein>
    <submittedName>
        <fullName evidence="3">CAAX protease self-immunity</fullName>
    </submittedName>
</protein>
<dbReference type="RefSeq" id="WP_084371308.1">
    <property type="nucleotide sequence ID" value="NZ_FWYF01000001.1"/>
</dbReference>
<feature type="transmembrane region" description="Helical" evidence="1">
    <location>
        <begin position="196"/>
        <end position="215"/>
    </location>
</feature>
<feature type="transmembrane region" description="Helical" evidence="1">
    <location>
        <begin position="89"/>
        <end position="109"/>
    </location>
</feature>
<dbReference type="AlphaFoldDB" id="A0A1W2G7J8"/>
<keyword evidence="1" id="KW-0812">Transmembrane</keyword>
<feature type="transmembrane region" description="Helical" evidence="1">
    <location>
        <begin position="265"/>
        <end position="287"/>
    </location>
</feature>
<accession>A0A1W2G7J8</accession>
<evidence type="ECO:0000313" key="3">
    <source>
        <dbReference type="EMBL" id="SMD32655.1"/>
    </source>
</evidence>
<dbReference type="STRING" id="692418.SAMN04488029_1005"/>
<feature type="transmembrane region" description="Helical" evidence="1">
    <location>
        <begin position="173"/>
        <end position="190"/>
    </location>
</feature>
<organism evidence="3 4">
    <name type="scientific">Reichenbachiella faecimaris</name>
    <dbReference type="NCBI Taxonomy" id="692418"/>
    <lineage>
        <taxon>Bacteria</taxon>
        <taxon>Pseudomonadati</taxon>
        <taxon>Bacteroidota</taxon>
        <taxon>Cytophagia</taxon>
        <taxon>Cytophagales</taxon>
        <taxon>Reichenbachiellaceae</taxon>
        <taxon>Reichenbachiella</taxon>
    </lineage>
</organism>
<gene>
    <name evidence="3" type="ORF">SAMN04488029_1005</name>
</gene>
<evidence type="ECO:0000256" key="1">
    <source>
        <dbReference type="SAM" id="Phobius"/>
    </source>
</evidence>
<evidence type="ECO:0000259" key="2">
    <source>
        <dbReference type="Pfam" id="PF02517"/>
    </source>
</evidence>
<keyword evidence="3" id="KW-0645">Protease</keyword>
<feature type="domain" description="CAAX prenyl protease 2/Lysostaphin resistance protein A-like" evidence="2">
    <location>
        <begin position="136"/>
        <end position="231"/>
    </location>
</feature>
<dbReference type="EMBL" id="FWYF01000001">
    <property type="protein sequence ID" value="SMD32655.1"/>
    <property type="molecule type" value="Genomic_DNA"/>
</dbReference>
<feature type="transmembrane region" description="Helical" evidence="1">
    <location>
        <begin position="227"/>
        <end position="245"/>
    </location>
</feature>
<feature type="transmembrane region" description="Helical" evidence="1">
    <location>
        <begin position="148"/>
        <end position="166"/>
    </location>
</feature>
<evidence type="ECO:0000313" key="4">
    <source>
        <dbReference type="Proteomes" id="UP000192472"/>
    </source>
</evidence>
<keyword evidence="1" id="KW-1133">Transmembrane helix</keyword>
<name>A0A1W2G7J8_REIFA</name>
<keyword evidence="3" id="KW-0378">Hydrolase</keyword>
<dbReference type="GO" id="GO:0004175">
    <property type="term" value="F:endopeptidase activity"/>
    <property type="evidence" value="ECO:0007669"/>
    <property type="project" value="UniProtKB-ARBA"/>
</dbReference>
<dbReference type="PANTHER" id="PTHR39430:SF1">
    <property type="entry name" value="PROTEASE"/>
    <property type="match status" value="1"/>
</dbReference>
<dbReference type="Pfam" id="PF02517">
    <property type="entry name" value="Rce1-like"/>
    <property type="match status" value="1"/>
</dbReference>
<keyword evidence="1" id="KW-0472">Membrane</keyword>
<dbReference type="Proteomes" id="UP000192472">
    <property type="component" value="Unassembled WGS sequence"/>
</dbReference>
<dbReference type="OrthoDB" id="324900at2"/>
<reference evidence="3 4" key="1">
    <citation type="submission" date="2017-04" db="EMBL/GenBank/DDBJ databases">
        <authorList>
            <person name="Afonso C.L."/>
            <person name="Miller P.J."/>
            <person name="Scott M.A."/>
            <person name="Spackman E."/>
            <person name="Goraichik I."/>
            <person name="Dimitrov K.M."/>
            <person name="Suarez D.L."/>
            <person name="Swayne D.E."/>
        </authorList>
    </citation>
    <scope>NUCLEOTIDE SEQUENCE [LARGE SCALE GENOMIC DNA]</scope>
    <source>
        <strain evidence="3 4">DSM 26133</strain>
    </source>
</reference>